<accession>A0ACC0FQE0</accession>
<protein>
    <submittedName>
        <fullName evidence="1">187-kDa microtubule-associated protein AIR9</fullName>
    </submittedName>
</protein>
<evidence type="ECO:0000313" key="1">
    <source>
        <dbReference type="EMBL" id="KAI7990250.1"/>
    </source>
</evidence>
<gene>
    <name evidence="1" type="ORF">LOK49_LG12G02558</name>
</gene>
<organism evidence="1 2">
    <name type="scientific">Camellia lanceoleosa</name>
    <dbReference type="NCBI Taxonomy" id="1840588"/>
    <lineage>
        <taxon>Eukaryota</taxon>
        <taxon>Viridiplantae</taxon>
        <taxon>Streptophyta</taxon>
        <taxon>Embryophyta</taxon>
        <taxon>Tracheophyta</taxon>
        <taxon>Spermatophyta</taxon>
        <taxon>Magnoliopsida</taxon>
        <taxon>eudicotyledons</taxon>
        <taxon>Gunneridae</taxon>
        <taxon>Pentapetalae</taxon>
        <taxon>asterids</taxon>
        <taxon>Ericales</taxon>
        <taxon>Theaceae</taxon>
        <taxon>Camellia</taxon>
    </lineage>
</organism>
<proteinExistence type="predicted"/>
<sequence>MWSSVCPVTEAGAPESRDSRFMMLPHVEIKAGDDVRLDLRGHRIRSLNSSGLNLSPNLEFTKGVSSRAKDVVRDSKSPTLFGLGQTESGFELRARGIENFL</sequence>
<name>A0ACC0FQE0_9ERIC</name>
<evidence type="ECO:0000313" key="2">
    <source>
        <dbReference type="Proteomes" id="UP001060215"/>
    </source>
</evidence>
<keyword evidence="2" id="KW-1185">Reference proteome</keyword>
<comment type="caution">
    <text evidence="1">The sequence shown here is derived from an EMBL/GenBank/DDBJ whole genome shotgun (WGS) entry which is preliminary data.</text>
</comment>
<reference evidence="1 2" key="1">
    <citation type="journal article" date="2022" name="Plant J.">
        <title>Chromosome-level genome of Camellia lanceoleosa provides a valuable resource for understanding genome evolution and self-incompatibility.</title>
        <authorList>
            <person name="Gong W."/>
            <person name="Xiao S."/>
            <person name="Wang L."/>
            <person name="Liao Z."/>
            <person name="Chang Y."/>
            <person name="Mo W."/>
            <person name="Hu G."/>
            <person name="Li W."/>
            <person name="Zhao G."/>
            <person name="Zhu H."/>
            <person name="Hu X."/>
            <person name="Ji K."/>
            <person name="Xiang X."/>
            <person name="Song Q."/>
            <person name="Yuan D."/>
            <person name="Jin S."/>
            <person name="Zhang L."/>
        </authorList>
    </citation>
    <scope>NUCLEOTIDE SEQUENCE [LARGE SCALE GENOMIC DNA]</scope>
    <source>
        <strain evidence="1">SQ_2022a</strain>
    </source>
</reference>
<dbReference type="EMBL" id="CM045770">
    <property type="protein sequence ID" value="KAI7990250.1"/>
    <property type="molecule type" value="Genomic_DNA"/>
</dbReference>
<dbReference type="Proteomes" id="UP001060215">
    <property type="component" value="Chromosome 13"/>
</dbReference>